<dbReference type="Proteomes" id="UP000256999">
    <property type="component" value="Unassembled WGS sequence"/>
</dbReference>
<dbReference type="OrthoDB" id="6975612at2"/>
<feature type="domain" description="DUF4224" evidence="1">
    <location>
        <begin position="5"/>
        <end position="49"/>
    </location>
</feature>
<dbReference type="InterPro" id="IPR025319">
    <property type="entry name" value="DUF4224"/>
</dbReference>
<dbReference type="RefSeq" id="WP_115999381.1">
    <property type="nucleotide sequence ID" value="NZ_QUOV01000001.1"/>
</dbReference>
<dbReference type="AlphaFoldDB" id="A0A3E0UF12"/>
<evidence type="ECO:0000313" key="2">
    <source>
        <dbReference type="EMBL" id="REL34705.1"/>
    </source>
</evidence>
<sequence>MSSTFLSKDEVADLTGVKRKTTQMEQLAKQGIKFVLGRDGHPKVLRKSIEDRLGVIKPKNTEQEPILFNKV</sequence>
<organism evidence="2 3">
    <name type="scientific">Thalassotalea euphylliae</name>
    <dbReference type="NCBI Taxonomy" id="1655234"/>
    <lineage>
        <taxon>Bacteria</taxon>
        <taxon>Pseudomonadati</taxon>
        <taxon>Pseudomonadota</taxon>
        <taxon>Gammaproteobacteria</taxon>
        <taxon>Alteromonadales</taxon>
        <taxon>Colwelliaceae</taxon>
        <taxon>Thalassotalea</taxon>
    </lineage>
</organism>
<comment type="caution">
    <text evidence="2">The sequence shown here is derived from an EMBL/GenBank/DDBJ whole genome shotgun (WGS) entry which is preliminary data.</text>
</comment>
<dbReference type="Pfam" id="PF13986">
    <property type="entry name" value="DUF4224"/>
    <property type="match status" value="1"/>
</dbReference>
<evidence type="ECO:0000259" key="1">
    <source>
        <dbReference type="Pfam" id="PF13986"/>
    </source>
</evidence>
<evidence type="ECO:0000313" key="3">
    <source>
        <dbReference type="Proteomes" id="UP000256999"/>
    </source>
</evidence>
<reference evidence="2 3" key="1">
    <citation type="submission" date="2018-08" db="EMBL/GenBank/DDBJ databases">
        <title>Thalassotalea euphylliae genome.</title>
        <authorList>
            <person name="Summers S."/>
            <person name="Rice S.A."/>
            <person name="Freckelton M.L."/>
            <person name="Nedved B.T."/>
            <person name="Hadfield M.G."/>
        </authorList>
    </citation>
    <scope>NUCLEOTIDE SEQUENCE [LARGE SCALE GENOMIC DNA]</scope>
    <source>
        <strain evidence="2 3">H2</strain>
    </source>
</reference>
<name>A0A3E0UF12_9GAMM</name>
<proteinExistence type="predicted"/>
<dbReference type="EMBL" id="QUOV01000001">
    <property type="protein sequence ID" value="REL34705.1"/>
    <property type="molecule type" value="Genomic_DNA"/>
</dbReference>
<accession>A0A3E0UF12</accession>
<protein>
    <submittedName>
        <fullName evidence="2">DUF4224 domain-containing protein</fullName>
    </submittedName>
</protein>
<gene>
    <name evidence="2" type="ORF">DXX92_04660</name>
</gene>